<dbReference type="EMBL" id="SNXZ01000018">
    <property type="protein sequence ID" value="TDP88848.1"/>
    <property type="molecule type" value="Genomic_DNA"/>
</dbReference>
<dbReference type="AlphaFoldDB" id="A0A4V3CX53"/>
<sequence>MYGADCGPDGRRCYNPHGEGGQAPGNAAPKCCTVGQISIGKPTKDVTVVHDPDHHVTWINGYRLDDGAPSIRTLADYLQGQIGSDGYEASYGGAEYPGGITAGLLAQGCSNGDIDCSEEFEEGLVATNVNNGNQPPSPREIREAMIAGGMAVGVGGGGRLIGKLSDPLPGGLSKKTVAAYEEIRAGRGTLRLDSVGNPTVFQGRRPHERFWRGAVEYDVPVPRRVRAEFSSKHCPMVESWQVGPIIITNRYTRSWRHTFRIADGASSGHPIDSRYNTGYSSGEETGGPCRIFRCFD</sequence>
<protein>
    <submittedName>
        <fullName evidence="1">Uncharacterized protein</fullName>
    </submittedName>
</protein>
<comment type="caution">
    <text evidence="1">The sequence shown here is derived from an EMBL/GenBank/DDBJ whole genome shotgun (WGS) entry which is preliminary data.</text>
</comment>
<reference evidence="1 2" key="1">
    <citation type="submission" date="2019-03" db="EMBL/GenBank/DDBJ databases">
        <title>Genomic Encyclopedia of Type Strains, Phase IV (KMG-IV): sequencing the most valuable type-strain genomes for metagenomic binning, comparative biology and taxonomic classification.</title>
        <authorList>
            <person name="Goeker M."/>
        </authorList>
    </citation>
    <scope>NUCLEOTIDE SEQUENCE [LARGE SCALE GENOMIC DNA]</scope>
    <source>
        <strain evidence="1 2">DSM 45361</strain>
    </source>
</reference>
<gene>
    <name evidence="1" type="ORF">EV186_1184</name>
</gene>
<dbReference type="Proteomes" id="UP000295444">
    <property type="component" value="Unassembled WGS sequence"/>
</dbReference>
<evidence type="ECO:0000313" key="1">
    <source>
        <dbReference type="EMBL" id="TDP88848.1"/>
    </source>
</evidence>
<keyword evidence="2" id="KW-1185">Reference proteome</keyword>
<organism evidence="1 2">
    <name type="scientific">Labedaea rhizosphaerae</name>
    <dbReference type="NCBI Taxonomy" id="598644"/>
    <lineage>
        <taxon>Bacteria</taxon>
        <taxon>Bacillati</taxon>
        <taxon>Actinomycetota</taxon>
        <taxon>Actinomycetes</taxon>
        <taxon>Pseudonocardiales</taxon>
        <taxon>Pseudonocardiaceae</taxon>
        <taxon>Labedaea</taxon>
    </lineage>
</organism>
<name>A0A4V3CX53_LABRH</name>
<accession>A0A4V3CX53</accession>
<evidence type="ECO:0000313" key="2">
    <source>
        <dbReference type="Proteomes" id="UP000295444"/>
    </source>
</evidence>
<proteinExistence type="predicted"/>